<keyword evidence="4" id="KW-1185">Reference proteome</keyword>
<accession>H8GQP3</accession>
<reference evidence="3 4" key="1">
    <citation type="journal article" date="2013" name="Genome Announc.">
        <title>Genome Sequence of the Obligate Gammaproteobacterial Methanotroph Methylomicrobium album Strain BG8.</title>
        <authorList>
            <person name="Kits K.D."/>
            <person name="Kalyuzhnaya M.G."/>
            <person name="Klotz M.G."/>
            <person name="Jetten M.S."/>
            <person name="Op den Camp H.J."/>
            <person name="Vuilleumier S."/>
            <person name="Bringel F."/>
            <person name="Dispirito A.A."/>
            <person name="Murrell J.C."/>
            <person name="Bruce D."/>
            <person name="Cheng J.F."/>
            <person name="Copeland A."/>
            <person name="Goodwin L."/>
            <person name="Hauser L."/>
            <person name="Lajus A."/>
            <person name="Land M.L."/>
            <person name="Lapidus A."/>
            <person name="Lucas S."/>
            <person name="Medigue C."/>
            <person name="Pitluck S."/>
            <person name="Woyke T."/>
            <person name="Zeytun A."/>
            <person name="Stein L.Y."/>
        </authorList>
    </citation>
    <scope>NUCLEOTIDE SEQUENCE [LARGE SCALE GENOMIC DNA]</scope>
    <source>
        <strain evidence="3 4">BG8</strain>
    </source>
</reference>
<keyword evidence="2" id="KW-0732">Signal</keyword>
<name>H8GQP3_METAL</name>
<evidence type="ECO:0000313" key="3">
    <source>
        <dbReference type="EMBL" id="EIC31028.1"/>
    </source>
</evidence>
<dbReference type="HOGENOM" id="CLU_1914644_0_0_6"/>
<feature type="chain" id="PRO_5003612123" evidence="2">
    <location>
        <begin position="26"/>
        <end position="137"/>
    </location>
</feature>
<feature type="compositionally biased region" description="Pro residues" evidence="1">
    <location>
        <begin position="127"/>
        <end position="137"/>
    </location>
</feature>
<dbReference type="AlphaFoldDB" id="H8GQP3"/>
<dbReference type="Proteomes" id="UP000005090">
    <property type="component" value="Chromosome"/>
</dbReference>
<proteinExistence type="predicted"/>
<sequence length="137" mass="14252">MLLSSRSFLPLLLVILQFFAPLLHAHTSQPDPQFGLHVPGLEAYGAPAGGVIAAQPESSYADAADCIVAVDDGFREKQPGLSGKPFPDGTGPALLPRLFCPDASPAVSQTEFPQPLLPASRHRSPSPAAPRAPPPAA</sequence>
<protein>
    <submittedName>
        <fullName evidence="3">Uncharacterized protein</fullName>
    </submittedName>
</protein>
<gene>
    <name evidence="3" type="ORF">Metal_3368</name>
</gene>
<feature type="region of interest" description="Disordered" evidence="1">
    <location>
        <begin position="76"/>
        <end position="137"/>
    </location>
</feature>
<organism evidence="3 4">
    <name type="scientific">Methylomicrobium album BG8</name>
    <dbReference type="NCBI Taxonomy" id="686340"/>
    <lineage>
        <taxon>Bacteria</taxon>
        <taxon>Pseudomonadati</taxon>
        <taxon>Pseudomonadota</taxon>
        <taxon>Gammaproteobacteria</taxon>
        <taxon>Methylococcales</taxon>
        <taxon>Methylococcaceae</taxon>
        <taxon>Methylomicrobium</taxon>
    </lineage>
</organism>
<dbReference type="EMBL" id="CM001475">
    <property type="protein sequence ID" value="EIC31028.1"/>
    <property type="molecule type" value="Genomic_DNA"/>
</dbReference>
<evidence type="ECO:0000256" key="1">
    <source>
        <dbReference type="SAM" id="MobiDB-lite"/>
    </source>
</evidence>
<evidence type="ECO:0000313" key="4">
    <source>
        <dbReference type="Proteomes" id="UP000005090"/>
    </source>
</evidence>
<evidence type="ECO:0000256" key="2">
    <source>
        <dbReference type="SAM" id="SignalP"/>
    </source>
</evidence>
<dbReference type="RefSeq" id="WP_005374063.1">
    <property type="nucleotide sequence ID" value="NZ_CM001475.1"/>
</dbReference>
<feature type="signal peptide" evidence="2">
    <location>
        <begin position="1"/>
        <end position="25"/>
    </location>
</feature>
<dbReference type="STRING" id="686340.Metal_3368"/>